<feature type="transmembrane region" description="Helical" evidence="9">
    <location>
        <begin position="259"/>
        <end position="279"/>
    </location>
</feature>
<name>A0A8J6LJ26_9FIRM</name>
<dbReference type="InterPro" id="IPR003439">
    <property type="entry name" value="ABC_transporter-like_ATP-bd"/>
</dbReference>
<dbReference type="SUPFAM" id="SSF52540">
    <property type="entry name" value="P-loop containing nucleoside triphosphate hydrolases"/>
    <property type="match status" value="1"/>
</dbReference>
<gene>
    <name evidence="11" type="ORF">G5B42_07315</name>
</gene>
<sequence length="526" mass="57533">MGKAIELHQVSFAYEDRLVLEEINLTVGAGDFLAIVGPNGGGKTTLLRLLIGSLEPRQGEIRIFNQPPRKARRLIGYVPQQNALDRDFPVSALEVVLMGRLAPNSFFPRYRREDYAEAYAAMRAVGVEDLAGMRFGDLSGGQKQRTLIARALAGRPQLLLLDEPTASVDPAVAEDIYELLARLNQEVTIVLVSHDLGYIASHFRQAVYLNRRLSWYQPGGKRFGLVSRLVWRKNEYGAGWAMMGTFWAALLQYKFIQNAVLAGALSSLACGVSGVYVVVKRITFISGGIAHAVLGGIGVAYYLGQDPLVGAALAALCSAVLLGLINLTARQHEDIVIGALWAVGMAVGIIFMALTPGYSVDLMSFLFGNILMVTEPVLWALFLLDLVILLVVAVFYRQFLLVCYDEEYARLRGLPVKALYILLLALIALTVVILMKVVGLIMVIALLTLPAAVAGLLTHSLHRMMLLATGLSFLFILSGLVFSYQLNLPSGAIIVMVASIGYLGALAWRQLLPLLRRRGTYKKLFP</sequence>
<evidence type="ECO:0000256" key="3">
    <source>
        <dbReference type="ARBA" id="ARBA00022692"/>
    </source>
</evidence>
<keyword evidence="4" id="KW-0547">Nucleotide-binding</keyword>
<dbReference type="PANTHER" id="PTHR30477">
    <property type="entry name" value="ABC-TRANSPORTER METAL-BINDING PROTEIN"/>
    <property type="match status" value="1"/>
</dbReference>
<dbReference type="SUPFAM" id="SSF81345">
    <property type="entry name" value="ABC transporter involved in vitamin B12 uptake, BtuC"/>
    <property type="match status" value="1"/>
</dbReference>
<dbReference type="SMART" id="SM00382">
    <property type="entry name" value="AAA"/>
    <property type="match status" value="1"/>
</dbReference>
<dbReference type="InterPro" id="IPR037294">
    <property type="entry name" value="ABC_BtuC-like"/>
</dbReference>
<proteinExistence type="inferred from homology"/>
<dbReference type="Gene3D" id="1.10.3470.10">
    <property type="entry name" value="ABC transporter involved in vitamin B12 uptake, BtuC"/>
    <property type="match status" value="1"/>
</dbReference>
<dbReference type="AlphaFoldDB" id="A0A8J6LJ26"/>
<evidence type="ECO:0000313" key="12">
    <source>
        <dbReference type="Proteomes" id="UP000657177"/>
    </source>
</evidence>
<accession>A0A8J6LJ26</accession>
<feature type="transmembrane region" description="Helical" evidence="9">
    <location>
        <begin position="440"/>
        <end position="457"/>
    </location>
</feature>
<evidence type="ECO:0000256" key="9">
    <source>
        <dbReference type="SAM" id="Phobius"/>
    </source>
</evidence>
<dbReference type="EMBL" id="JAAKDE010000014">
    <property type="protein sequence ID" value="MBA2133351.1"/>
    <property type="molecule type" value="Genomic_DNA"/>
</dbReference>
<dbReference type="Proteomes" id="UP000657177">
    <property type="component" value="Unassembled WGS sequence"/>
</dbReference>
<dbReference type="CDD" id="cd06550">
    <property type="entry name" value="TM_ABC_iron-siderophores_like"/>
    <property type="match status" value="1"/>
</dbReference>
<dbReference type="GO" id="GO:0055085">
    <property type="term" value="P:transmembrane transport"/>
    <property type="evidence" value="ECO:0007669"/>
    <property type="project" value="InterPro"/>
</dbReference>
<reference evidence="11" key="1">
    <citation type="submission" date="2020-06" db="EMBL/GenBank/DDBJ databases">
        <title>Novel chitinolytic bacterium.</title>
        <authorList>
            <person name="Ungkulpasvich U."/>
            <person name="Kosugi A."/>
            <person name="Uke A."/>
        </authorList>
    </citation>
    <scope>NUCLEOTIDE SEQUENCE</scope>
    <source>
        <strain evidence="11">UUS1-1</strain>
    </source>
</reference>
<dbReference type="GO" id="GO:0010043">
    <property type="term" value="P:response to zinc ion"/>
    <property type="evidence" value="ECO:0007669"/>
    <property type="project" value="TreeGrafter"/>
</dbReference>
<feature type="domain" description="ABC transporter" evidence="10">
    <location>
        <begin position="5"/>
        <end position="236"/>
    </location>
</feature>
<keyword evidence="8" id="KW-0813">Transport</keyword>
<dbReference type="InterPro" id="IPR001626">
    <property type="entry name" value="ABC_TroCD"/>
</dbReference>
<feature type="transmembrane region" description="Helical" evidence="9">
    <location>
        <begin position="309"/>
        <end position="328"/>
    </location>
</feature>
<feature type="transmembrane region" description="Helical" evidence="9">
    <location>
        <begin position="335"/>
        <end position="357"/>
    </location>
</feature>
<keyword evidence="3 8" id="KW-0812">Transmembrane</keyword>
<evidence type="ECO:0000256" key="5">
    <source>
        <dbReference type="ARBA" id="ARBA00022840"/>
    </source>
</evidence>
<organism evidence="11 12">
    <name type="scientific">Capillibacterium thermochitinicola</name>
    <dbReference type="NCBI Taxonomy" id="2699427"/>
    <lineage>
        <taxon>Bacteria</taxon>
        <taxon>Bacillati</taxon>
        <taxon>Bacillota</taxon>
        <taxon>Capillibacterium</taxon>
    </lineage>
</organism>
<feature type="transmembrane region" description="Helical" evidence="9">
    <location>
        <begin position="417"/>
        <end position="434"/>
    </location>
</feature>
<keyword evidence="12" id="KW-1185">Reference proteome</keyword>
<comment type="subcellular location">
    <subcellularLocation>
        <location evidence="8">Cell membrane</location>
        <topology evidence="8">Multi-pass membrane protein</topology>
    </subcellularLocation>
    <subcellularLocation>
        <location evidence="1">Membrane</location>
        <topology evidence="1">Multi-pass membrane protein</topology>
    </subcellularLocation>
</comment>
<dbReference type="GO" id="GO:0005524">
    <property type="term" value="F:ATP binding"/>
    <property type="evidence" value="ECO:0007669"/>
    <property type="project" value="UniProtKB-KW"/>
</dbReference>
<feature type="transmembrane region" description="Helical" evidence="9">
    <location>
        <begin position="377"/>
        <end position="396"/>
    </location>
</feature>
<comment type="caution">
    <text evidence="11">The sequence shown here is derived from an EMBL/GenBank/DDBJ whole genome shotgun (WGS) entry which is preliminary data.</text>
</comment>
<keyword evidence="6 9" id="KW-1133">Transmembrane helix</keyword>
<comment type="similarity">
    <text evidence="2 8">Belongs to the ABC-3 integral membrane protein family.</text>
</comment>
<dbReference type="PANTHER" id="PTHR30477:SF18">
    <property type="entry name" value="METAL TRANSPORT SYSTEM MEMBRANE PROTEIN CT_417-RELATED"/>
    <property type="match status" value="1"/>
</dbReference>
<evidence type="ECO:0000256" key="1">
    <source>
        <dbReference type="ARBA" id="ARBA00004141"/>
    </source>
</evidence>
<dbReference type="CDD" id="cd03235">
    <property type="entry name" value="ABC_Metallic_Cations"/>
    <property type="match status" value="1"/>
</dbReference>
<keyword evidence="7 9" id="KW-0472">Membrane</keyword>
<dbReference type="InterPro" id="IPR003593">
    <property type="entry name" value="AAA+_ATPase"/>
</dbReference>
<evidence type="ECO:0000256" key="6">
    <source>
        <dbReference type="ARBA" id="ARBA00022989"/>
    </source>
</evidence>
<protein>
    <submittedName>
        <fullName evidence="11">Metal ABC transporter permease</fullName>
    </submittedName>
</protein>
<feature type="transmembrane region" description="Helical" evidence="9">
    <location>
        <begin position="464"/>
        <end position="484"/>
    </location>
</feature>
<dbReference type="GO" id="GO:0043190">
    <property type="term" value="C:ATP-binding cassette (ABC) transporter complex"/>
    <property type="evidence" value="ECO:0007669"/>
    <property type="project" value="InterPro"/>
</dbReference>
<feature type="transmembrane region" description="Helical" evidence="9">
    <location>
        <begin position="490"/>
        <end position="508"/>
    </location>
</feature>
<dbReference type="GO" id="GO:0016887">
    <property type="term" value="F:ATP hydrolysis activity"/>
    <property type="evidence" value="ECO:0007669"/>
    <property type="project" value="InterPro"/>
</dbReference>
<evidence type="ECO:0000256" key="2">
    <source>
        <dbReference type="ARBA" id="ARBA00008034"/>
    </source>
</evidence>
<dbReference type="Gene3D" id="3.40.50.300">
    <property type="entry name" value="P-loop containing nucleotide triphosphate hydrolases"/>
    <property type="match status" value="1"/>
</dbReference>
<evidence type="ECO:0000259" key="10">
    <source>
        <dbReference type="PROSITE" id="PS50893"/>
    </source>
</evidence>
<dbReference type="Pfam" id="PF00005">
    <property type="entry name" value="ABC_tran"/>
    <property type="match status" value="1"/>
</dbReference>
<dbReference type="Pfam" id="PF00950">
    <property type="entry name" value="ABC-3"/>
    <property type="match status" value="1"/>
</dbReference>
<evidence type="ECO:0000256" key="4">
    <source>
        <dbReference type="ARBA" id="ARBA00022741"/>
    </source>
</evidence>
<dbReference type="PROSITE" id="PS50893">
    <property type="entry name" value="ABC_TRANSPORTER_2"/>
    <property type="match status" value="1"/>
</dbReference>
<evidence type="ECO:0000256" key="7">
    <source>
        <dbReference type="ARBA" id="ARBA00023136"/>
    </source>
</evidence>
<keyword evidence="5" id="KW-0067">ATP-binding</keyword>
<evidence type="ECO:0000256" key="8">
    <source>
        <dbReference type="RuleBase" id="RU003943"/>
    </source>
</evidence>
<dbReference type="InterPro" id="IPR027417">
    <property type="entry name" value="P-loop_NTPase"/>
</dbReference>
<evidence type="ECO:0000313" key="11">
    <source>
        <dbReference type="EMBL" id="MBA2133351.1"/>
    </source>
</evidence>
<feature type="transmembrane region" description="Helical" evidence="9">
    <location>
        <begin position="284"/>
        <end position="303"/>
    </location>
</feature>